<dbReference type="EMBL" id="CAJPEX010000034">
    <property type="protein sequence ID" value="CAG0912629.1"/>
    <property type="molecule type" value="Genomic_DNA"/>
</dbReference>
<dbReference type="InterPro" id="IPR050348">
    <property type="entry name" value="Protein-Tyr_Phosphatase"/>
</dbReference>
<dbReference type="Gene3D" id="2.60.40.10">
    <property type="entry name" value="Immunoglobulins"/>
    <property type="match status" value="1"/>
</dbReference>
<evidence type="ECO:0000256" key="3">
    <source>
        <dbReference type="ARBA" id="ARBA00022801"/>
    </source>
</evidence>
<evidence type="ECO:0000259" key="10">
    <source>
        <dbReference type="PROSITE" id="PS50853"/>
    </source>
</evidence>
<organism evidence="11">
    <name type="scientific">Notodromas monacha</name>
    <dbReference type="NCBI Taxonomy" id="399045"/>
    <lineage>
        <taxon>Eukaryota</taxon>
        <taxon>Metazoa</taxon>
        <taxon>Ecdysozoa</taxon>
        <taxon>Arthropoda</taxon>
        <taxon>Crustacea</taxon>
        <taxon>Oligostraca</taxon>
        <taxon>Ostracoda</taxon>
        <taxon>Podocopa</taxon>
        <taxon>Podocopida</taxon>
        <taxon>Cypridocopina</taxon>
        <taxon>Cypridoidea</taxon>
        <taxon>Cyprididae</taxon>
        <taxon>Notodromas</taxon>
    </lineage>
</organism>
<evidence type="ECO:0000256" key="2">
    <source>
        <dbReference type="ARBA" id="ARBA00022729"/>
    </source>
</evidence>
<protein>
    <recommendedName>
        <fullName evidence="13">Protein-tyrosine-phosphatase</fullName>
    </recommendedName>
</protein>
<feature type="domain" description="Tyrosine specific protein phosphatases" evidence="9">
    <location>
        <begin position="736"/>
        <end position="807"/>
    </location>
</feature>
<comment type="subcellular location">
    <subcellularLocation>
        <location evidence="1">Membrane</location>
        <topology evidence="1">Single-pass membrane protein</topology>
    </subcellularLocation>
</comment>
<dbReference type="OrthoDB" id="6058203at2759"/>
<name>A0A7R9BDU8_9CRUS</name>
<dbReference type="SMART" id="SM00060">
    <property type="entry name" value="FN3"/>
    <property type="match status" value="1"/>
</dbReference>
<keyword evidence="5 7" id="KW-0472">Membrane</keyword>
<accession>A0A7R9BDU8</accession>
<dbReference type="InterPro" id="IPR003595">
    <property type="entry name" value="Tyr_Pase_cat"/>
</dbReference>
<evidence type="ECO:0000256" key="5">
    <source>
        <dbReference type="ARBA" id="ARBA00023136"/>
    </source>
</evidence>
<evidence type="ECO:0008006" key="13">
    <source>
        <dbReference type="Google" id="ProtNLM"/>
    </source>
</evidence>
<dbReference type="CDD" id="cd00047">
    <property type="entry name" value="PTPc"/>
    <property type="match status" value="2"/>
</dbReference>
<feature type="transmembrane region" description="Helical" evidence="7">
    <location>
        <begin position="479"/>
        <end position="501"/>
    </location>
</feature>
<keyword evidence="4" id="KW-0904">Protein phosphatase</keyword>
<dbReference type="EMBL" id="OA882071">
    <property type="protein sequence ID" value="CAD7272477.1"/>
    <property type="molecule type" value="Genomic_DNA"/>
</dbReference>
<dbReference type="PROSITE" id="PS50056">
    <property type="entry name" value="TYR_PHOSPHATASE_2"/>
    <property type="match status" value="2"/>
</dbReference>
<dbReference type="AlphaFoldDB" id="A0A7R9BDU8"/>
<dbReference type="SMART" id="SM00194">
    <property type="entry name" value="PTPc"/>
    <property type="match status" value="2"/>
</dbReference>
<dbReference type="InterPro" id="IPR029021">
    <property type="entry name" value="Prot-tyrosine_phosphatase-like"/>
</dbReference>
<evidence type="ECO:0000259" key="8">
    <source>
        <dbReference type="PROSITE" id="PS50055"/>
    </source>
</evidence>
<dbReference type="GO" id="GO:0048666">
    <property type="term" value="P:neuron development"/>
    <property type="evidence" value="ECO:0007669"/>
    <property type="project" value="UniProtKB-ARBA"/>
</dbReference>
<proteinExistence type="predicted"/>
<dbReference type="Pfam" id="PF00102">
    <property type="entry name" value="Y_phosphatase"/>
    <property type="match status" value="2"/>
</dbReference>
<keyword evidence="7" id="KW-0812">Transmembrane</keyword>
<dbReference type="PROSITE" id="PS50055">
    <property type="entry name" value="TYR_PHOSPHATASE_PTP"/>
    <property type="match status" value="2"/>
</dbReference>
<reference evidence="11" key="1">
    <citation type="submission" date="2020-11" db="EMBL/GenBank/DDBJ databases">
        <authorList>
            <person name="Tran Van P."/>
        </authorList>
    </citation>
    <scope>NUCLEOTIDE SEQUENCE</scope>
</reference>
<dbReference type="Proteomes" id="UP000678499">
    <property type="component" value="Unassembled WGS sequence"/>
</dbReference>
<feature type="domain" description="Tyrosine specific protein phosphatases" evidence="9">
    <location>
        <begin position="1061"/>
        <end position="1137"/>
    </location>
</feature>
<feature type="domain" description="Tyrosine-protein phosphatase" evidence="8">
    <location>
        <begin position="569"/>
        <end position="816"/>
    </location>
</feature>
<dbReference type="SUPFAM" id="SSF49265">
    <property type="entry name" value="Fibronectin type III"/>
    <property type="match status" value="1"/>
</dbReference>
<dbReference type="InterPro" id="IPR003961">
    <property type="entry name" value="FN3_dom"/>
</dbReference>
<evidence type="ECO:0000259" key="9">
    <source>
        <dbReference type="PROSITE" id="PS50056"/>
    </source>
</evidence>
<dbReference type="InterPro" id="IPR000242">
    <property type="entry name" value="PTP_cat"/>
</dbReference>
<dbReference type="SUPFAM" id="SSF52799">
    <property type="entry name" value="(Phosphotyrosine protein) phosphatases II"/>
    <property type="match status" value="2"/>
</dbReference>
<evidence type="ECO:0000256" key="7">
    <source>
        <dbReference type="SAM" id="Phobius"/>
    </source>
</evidence>
<feature type="domain" description="Tyrosine-protein phosphatase" evidence="8">
    <location>
        <begin position="853"/>
        <end position="1146"/>
    </location>
</feature>
<dbReference type="InterPro" id="IPR036116">
    <property type="entry name" value="FN3_sf"/>
</dbReference>
<dbReference type="InterPro" id="IPR000387">
    <property type="entry name" value="Tyr_Pase_dom"/>
</dbReference>
<evidence type="ECO:0000256" key="6">
    <source>
        <dbReference type="ARBA" id="ARBA00051722"/>
    </source>
</evidence>
<keyword evidence="3" id="KW-0378">Hydrolase</keyword>
<dbReference type="SMART" id="SM00404">
    <property type="entry name" value="PTPc_motif"/>
    <property type="match status" value="2"/>
</dbReference>
<gene>
    <name evidence="11" type="ORF">NMOB1V02_LOCUS406</name>
</gene>
<sequence length="1152" mass="129790">MERLKKSPLVFLYQEPYCSSHSFLTKPFYNTYLKTAYSLCTKSNDVSCRNRTPAPDFKDYGNGADEDHSENPFGKYKPVMTLSGASKVSVTLKIDPPPKDVMEFIGAIADLEFTRHCNLLEYGPCRMLIVARAVHGFSGLAGNASKGVIGATLDAPPSQPQNVAVECFADPEFPVLRVRWDPPKEVGGKIVKYKMKVVMSAIYDDEEGYNQHTVDDLEVQTMGNETRQTVLGTPNTNYSITVTALTQAGPGEWSHRSKESQCFMQPGLPSFIPASKWRPFSESGERRIFMLMPRRVSQRNGPICCYRVVLVRFPGKVGKDAFPDPENVTLRTYEEAHEVENNTYGAYVAEMFGPRELPDVIMLGDELPAPSAKACQLCFSVGAIRRHARSKDSSHPHHHRRERNFYHEALTSPVLDAEDGILSTESTYWGFMEVIVQKPDGHAGVKRSRYFAMDEAPVPGLSAREGPGTSFSTSKLVPIISGILLGVLVVGFLLIGIFFALRNYSKLLAAGQGVEHSFSFSVRHMWASLRGNPEGIPLSQPPPPDRSPIPKSKLVPAFVTRHRDGDAGFRSEFELLPDRFADRTTHSSDDLNNSGKNRYPDIKAYDQTRVTLSKTGTTEEHACSDYINANFVVGFKERKKFICAQGPLLGTVNDFWRMIWEYEVQLMIMLTNFEENRKVKCCHYWPEEGTETYDYVLRRLRAEKGEGESKETREVAHYHYLVWKDFMAPEHPSGVLKFLKRINSVYTPDKGQILIHCSAGVGRTGTLVALDSLLQEMNEEGKASVFNTVSELRHQRNYLVQSLKQYIFVYRGLMEYAQFGDTEVAQGELRENYQRMIQRPSMEFGSGKGISPMQEEFSRLAEAVEDPKPITYATNEQNEEKNRCSAIVPYDQNRVILSPVFSKPDETYINASFIQGYDHSMSFVITQDPLKSTRVDFWRMVLDHNVTTLVMLSECECEADGDEAGLCDDDDERDALTAAADVMCPQYWPDSADEDVTFDHIRVSLAKIDTLPMFIKRTLTVTNVKNGETVTVKQFQYLGWADSEYADPADKTVSAVPESTSGLLELNSQISRTQETSQEVGIVGVHCRFGGDRSSVFVCLCILLQQLRTERAVDVFQTVRNLRSQRPGMIQHLAQYEFLYKALVDYSDKESP</sequence>
<dbReference type="InterPro" id="IPR013783">
    <property type="entry name" value="Ig-like_fold"/>
</dbReference>
<evidence type="ECO:0000313" key="12">
    <source>
        <dbReference type="Proteomes" id="UP000678499"/>
    </source>
</evidence>
<dbReference type="PANTHER" id="PTHR19134:SF495">
    <property type="entry name" value="TYROSINE-PROTEIN PHOSPHATASE 69D"/>
    <property type="match status" value="1"/>
</dbReference>
<evidence type="ECO:0000256" key="1">
    <source>
        <dbReference type="ARBA" id="ARBA00004167"/>
    </source>
</evidence>
<keyword evidence="7" id="KW-1133">Transmembrane helix</keyword>
<keyword evidence="2" id="KW-0732">Signal</keyword>
<dbReference type="PROSITE" id="PS00383">
    <property type="entry name" value="TYR_PHOSPHATASE_1"/>
    <property type="match status" value="2"/>
</dbReference>
<dbReference type="Gene3D" id="3.90.190.10">
    <property type="entry name" value="Protein tyrosine phosphatase superfamily"/>
    <property type="match status" value="2"/>
</dbReference>
<comment type="catalytic activity">
    <reaction evidence="6">
        <text>O-phospho-L-tyrosyl-[protein] + H2O = L-tyrosyl-[protein] + phosphate</text>
        <dbReference type="Rhea" id="RHEA:10684"/>
        <dbReference type="Rhea" id="RHEA-COMP:10136"/>
        <dbReference type="Rhea" id="RHEA-COMP:20101"/>
        <dbReference type="ChEBI" id="CHEBI:15377"/>
        <dbReference type="ChEBI" id="CHEBI:43474"/>
        <dbReference type="ChEBI" id="CHEBI:46858"/>
        <dbReference type="ChEBI" id="CHEBI:61978"/>
        <dbReference type="EC" id="3.1.3.48"/>
    </reaction>
</comment>
<dbReference type="PANTHER" id="PTHR19134">
    <property type="entry name" value="RECEPTOR-TYPE TYROSINE-PROTEIN PHOSPHATASE"/>
    <property type="match status" value="1"/>
</dbReference>
<dbReference type="GO" id="GO:0016020">
    <property type="term" value="C:membrane"/>
    <property type="evidence" value="ECO:0007669"/>
    <property type="project" value="UniProtKB-SubCell"/>
</dbReference>
<dbReference type="Pfam" id="PF00041">
    <property type="entry name" value="fn3"/>
    <property type="match status" value="1"/>
</dbReference>
<keyword evidence="12" id="KW-1185">Reference proteome</keyword>
<dbReference type="InterPro" id="IPR016130">
    <property type="entry name" value="Tyr_Pase_AS"/>
</dbReference>
<dbReference type="GO" id="GO:0004725">
    <property type="term" value="F:protein tyrosine phosphatase activity"/>
    <property type="evidence" value="ECO:0007669"/>
    <property type="project" value="UniProtKB-EC"/>
</dbReference>
<evidence type="ECO:0000256" key="4">
    <source>
        <dbReference type="ARBA" id="ARBA00022912"/>
    </source>
</evidence>
<feature type="domain" description="Fibronectin type-III" evidence="10">
    <location>
        <begin position="156"/>
        <end position="267"/>
    </location>
</feature>
<dbReference type="CDD" id="cd00063">
    <property type="entry name" value="FN3"/>
    <property type="match status" value="1"/>
</dbReference>
<dbReference type="PROSITE" id="PS50853">
    <property type="entry name" value="FN3"/>
    <property type="match status" value="1"/>
</dbReference>
<dbReference type="PRINTS" id="PR00700">
    <property type="entry name" value="PRTYPHPHTASE"/>
</dbReference>
<evidence type="ECO:0000313" key="11">
    <source>
        <dbReference type="EMBL" id="CAD7272477.1"/>
    </source>
</evidence>